<proteinExistence type="predicted"/>
<organism evidence="2 3">
    <name type="scientific">Paenibacillus profundus</name>
    <dbReference type="NCBI Taxonomy" id="1173085"/>
    <lineage>
        <taxon>Bacteria</taxon>
        <taxon>Bacillati</taxon>
        <taxon>Bacillota</taxon>
        <taxon>Bacilli</taxon>
        <taxon>Bacillales</taxon>
        <taxon>Paenibacillaceae</taxon>
        <taxon>Paenibacillus</taxon>
    </lineage>
</organism>
<dbReference type="Gene3D" id="2.60.40.680">
    <property type="match status" value="1"/>
</dbReference>
<dbReference type="RefSeq" id="WP_233695849.1">
    <property type="nucleotide sequence ID" value="NZ_JAJNBZ010000002.1"/>
</dbReference>
<dbReference type="InterPro" id="IPR008965">
    <property type="entry name" value="CBM2/CBM3_carb-bd_dom_sf"/>
</dbReference>
<evidence type="ECO:0000259" key="1">
    <source>
        <dbReference type="Pfam" id="PF00963"/>
    </source>
</evidence>
<feature type="domain" description="Cohesin" evidence="1">
    <location>
        <begin position="174"/>
        <end position="269"/>
    </location>
</feature>
<evidence type="ECO:0000313" key="2">
    <source>
        <dbReference type="EMBL" id="MCE5168630.1"/>
    </source>
</evidence>
<dbReference type="Proteomes" id="UP001199916">
    <property type="component" value="Unassembled WGS sequence"/>
</dbReference>
<dbReference type="CDD" id="cd08547">
    <property type="entry name" value="Type_II_cohesin"/>
    <property type="match status" value="1"/>
</dbReference>
<comment type="caution">
    <text evidence="2">The sequence shown here is derived from an EMBL/GenBank/DDBJ whole genome shotgun (WGS) entry which is preliminary data.</text>
</comment>
<dbReference type="EMBL" id="JAJNBZ010000002">
    <property type="protein sequence ID" value="MCE5168630.1"/>
    <property type="molecule type" value="Genomic_DNA"/>
</dbReference>
<dbReference type="InterPro" id="IPR002102">
    <property type="entry name" value="Cohesin_dom"/>
</dbReference>
<dbReference type="Gene3D" id="2.60.120.260">
    <property type="entry name" value="Galactose-binding domain-like"/>
    <property type="match status" value="1"/>
</dbReference>
<dbReference type="Pfam" id="PF00963">
    <property type="entry name" value="Cohesin"/>
    <property type="match status" value="1"/>
</dbReference>
<dbReference type="SUPFAM" id="SSF49384">
    <property type="entry name" value="Carbohydrate-binding domain"/>
    <property type="match status" value="1"/>
</dbReference>
<gene>
    <name evidence="2" type="ORF">LQV63_04795</name>
</gene>
<sequence length="363" mass="40443">MYKKIVPASLFALVLIFVFSVTTVFGAAKIGEPLNYPEKGWDRYSYTSPEITYEGNWWVGNVAKHSTNKDASFKFNFEGTSFRIITQNYGYVDTSDNISVIVDGKINGKLSLQDIPYDYYNSRLAYELSGLEYGEHTIEFVNNQSNKHILLTAIDLQQGSQLKPYNPDAINSPKLSVTSVTYAVYLNQTFDVQISLDNVNYIYAEDFTIQYDKTRFRLEEVAVDNKLMLAHQSDTGALLRLITASKGKYNGIHGKSKLVNLKFRAIGLGDGKIQAVQAKIADNGTREIDLLSGNLGGRTFTVVGSSEFSLKHLGVLAYYYEDDKAKLPQNLQNVVGGQGTVGEVDLTQLVKSILSNPHYNVKS</sequence>
<protein>
    <recommendedName>
        <fullName evidence="1">Cohesin domain-containing protein</fullName>
    </recommendedName>
</protein>
<keyword evidence="3" id="KW-1185">Reference proteome</keyword>
<evidence type="ECO:0000313" key="3">
    <source>
        <dbReference type="Proteomes" id="UP001199916"/>
    </source>
</evidence>
<name>A0ABS8YE60_9BACL</name>
<accession>A0ABS8YE60</accession>
<reference evidence="2 3" key="1">
    <citation type="submission" date="2021-11" db="EMBL/GenBank/DDBJ databases">
        <title>Draft genome sequence of Paenibacillus profundus YoMME, a new Gram-positive bacteria with exoelectrogenic properties.</title>
        <authorList>
            <person name="Hubenova Y."/>
            <person name="Hubenova E."/>
            <person name="Manasiev Y."/>
            <person name="Peykov S."/>
            <person name="Mitov M."/>
        </authorList>
    </citation>
    <scope>NUCLEOTIDE SEQUENCE [LARGE SCALE GENOMIC DNA]</scope>
    <source>
        <strain evidence="2 3">YoMME</strain>
    </source>
</reference>